<organism evidence="1 2">
    <name type="scientific">Lecanicillium saksenae</name>
    <dbReference type="NCBI Taxonomy" id="468837"/>
    <lineage>
        <taxon>Eukaryota</taxon>
        <taxon>Fungi</taxon>
        <taxon>Dikarya</taxon>
        <taxon>Ascomycota</taxon>
        <taxon>Pezizomycotina</taxon>
        <taxon>Sordariomycetes</taxon>
        <taxon>Hypocreomycetidae</taxon>
        <taxon>Hypocreales</taxon>
        <taxon>Cordycipitaceae</taxon>
        <taxon>Lecanicillium</taxon>
    </lineage>
</organism>
<evidence type="ECO:0000313" key="2">
    <source>
        <dbReference type="Proteomes" id="UP001148737"/>
    </source>
</evidence>
<reference evidence="1" key="1">
    <citation type="submission" date="2022-07" db="EMBL/GenBank/DDBJ databases">
        <title>Genome Sequence of Lecanicillium saksenae.</title>
        <authorList>
            <person name="Buettner E."/>
        </authorList>
    </citation>
    <scope>NUCLEOTIDE SEQUENCE</scope>
    <source>
        <strain evidence="1">VT-O1</strain>
    </source>
</reference>
<sequence>MRFASVAALLPLALASPMADRSEPAPLYLHETETAIVARGGSDKFIIKFKAGSPAAILEQTIERIKGGEVIHRFQNNLLGFTARLDRPTVEILRWIPGVEYIEQDTTGASTGYKTADGAPWGLGRISHRSKGSDSYTYDESGGKGVCVYVTDSGVDESHPEFEGRAHQIKSYIEDSDIDDLGHGTHCAGTIGSATYGVAKKVDIYGVKVISKEDRFWYSDLIAAYDFIRNDAKGRDCPNGIVVSGSLGGGYSKSMNAAANSMVEAGYFMAIAAGNDNEDVSNHSPGSASKVCTVGGTAADDKRYSHSNYGPGVNINGPAVGVLSTLPNNKTAYYTGTSMATPHIAGLAAYLAVLNGTKVTPSMCQTIINLATKDKISNQVANTVNLIAYNGNTLDDTQ</sequence>
<dbReference type="Proteomes" id="UP001148737">
    <property type="component" value="Unassembled WGS sequence"/>
</dbReference>
<keyword evidence="2" id="KW-1185">Reference proteome</keyword>
<proteinExistence type="predicted"/>
<accession>A0ACC1QQH0</accession>
<dbReference type="EMBL" id="JANAKD010000773">
    <property type="protein sequence ID" value="KAJ3488724.1"/>
    <property type="molecule type" value="Genomic_DNA"/>
</dbReference>
<name>A0ACC1QQH0_9HYPO</name>
<comment type="caution">
    <text evidence="1">The sequence shown here is derived from an EMBL/GenBank/DDBJ whole genome shotgun (WGS) entry which is preliminary data.</text>
</comment>
<gene>
    <name evidence="1" type="ORF">NLG97_g6145</name>
</gene>
<protein>
    <submittedName>
        <fullName evidence="1">Uncharacterized protein</fullName>
    </submittedName>
</protein>
<evidence type="ECO:0000313" key="1">
    <source>
        <dbReference type="EMBL" id="KAJ3488724.1"/>
    </source>
</evidence>